<protein>
    <submittedName>
        <fullName evidence="1">Transmembrane protein, putative</fullName>
    </submittedName>
</protein>
<feature type="non-terminal residue" evidence="1">
    <location>
        <position position="1"/>
    </location>
</feature>
<dbReference type="Proteomes" id="UP000051952">
    <property type="component" value="Unassembled WGS sequence"/>
</dbReference>
<evidence type="ECO:0000313" key="2">
    <source>
        <dbReference type="Proteomes" id="UP000051952"/>
    </source>
</evidence>
<keyword evidence="1" id="KW-0812">Transmembrane</keyword>
<gene>
    <name evidence="1" type="ORF">BSAL_70610</name>
</gene>
<name>A0A0S4IRZ2_BODSA</name>
<dbReference type="VEuPathDB" id="TriTrypDB:BSAL_70610"/>
<dbReference type="AlphaFoldDB" id="A0A0S4IRZ2"/>
<keyword evidence="1" id="KW-0472">Membrane</keyword>
<keyword evidence="2" id="KW-1185">Reference proteome</keyword>
<organism evidence="1 2">
    <name type="scientific">Bodo saltans</name>
    <name type="common">Flagellated protozoan</name>
    <dbReference type="NCBI Taxonomy" id="75058"/>
    <lineage>
        <taxon>Eukaryota</taxon>
        <taxon>Discoba</taxon>
        <taxon>Euglenozoa</taxon>
        <taxon>Kinetoplastea</taxon>
        <taxon>Metakinetoplastina</taxon>
        <taxon>Eubodonida</taxon>
        <taxon>Bodonidae</taxon>
        <taxon>Bodo</taxon>
    </lineage>
</organism>
<accession>A0A0S4IRZ2</accession>
<proteinExistence type="predicted"/>
<reference evidence="2" key="1">
    <citation type="submission" date="2015-09" db="EMBL/GenBank/DDBJ databases">
        <authorList>
            <consortium name="Pathogen Informatics"/>
        </authorList>
    </citation>
    <scope>NUCLEOTIDE SEQUENCE [LARGE SCALE GENOMIC DNA]</scope>
    <source>
        <strain evidence="2">Lake Konstanz</strain>
    </source>
</reference>
<sequence length="151" mass="15962">DPKTPLVTATTFELTFTMVCNGSAMLLITVTVPAPGATVLYAEQVEASGRYFQVASLLAGGASSGTALGRMMAIRSMVLCSADSAVSGGVLDFDLRICVGRSSGDSGAAAVAARSAIVSNQHEEEQHRTHKPHNHRDTQTVTACWYYLRRA</sequence>
<dbReference type="EMBL" id="CYKH01000522">
    <property type="protein sequence ID" value="CUG04593.1"/>
    <property type="molecule type" value="Genomic_DNA"/>
</dbReference>
<evidence type="ECO:0000313" key="1">
    <source>
        <dbReference type="EMBL" id="CUG04593.1"/>
    </source>
</evidence>